<dbReference type="InterPro" id="IPR018114">
    <property type="entry name" value="TRYPSIN_HIS"/>
</dbReference>
<keyword evidence="3 7" id="KW-0645">Protease</keyword>
<evidence type="ECO:0000256" key="3">
    <source>
        <dbReference type="ARBA" id="ARBA00022670"/>
    </source>
</evidence>
<comment type="similarity">
    <text evidence="2">Belongs to the peptidase S1 family.</text>
</comment>
<evidence type="ECO:0000256" key="1">
    <source>
        <dbReference type="ARBA" id="ARBA00004239"/>
    </source>
</evidence>
<feature type="domain" description="Peptidase S1" evidence="9">
    <location>
        <begin position="26"/>
        <end position="251"/>
    </location>
</feature>
<dbReference type="SUPFAM" id="SSF50494">
    <property type="entry name" value="Trypsin-like serine proteases"/>
    <property type="match status" value="1"/>
</dbReference>
<comment type="caution">
    <text evidence="10">The sequence shown here is derived from an EMBL/GenBank/DDBJ whole genome shotgun (WGS) entry which is preliminary data.</text>
</comment>
<dbReference type="PANTHER" id="PTHR24276">
    <property type="entry name" value="POLYSERASE-RELATED"/>
    <property type="match status" value="1"/>
</dbReference>
<keyword evidence="8" id="KW-0732">Signal</keyword>
<evidence type="ECO:0000256" key="2">
    <source>
        <dbReference type="ARBA" id="ARBA00007664"/>
    </source>
</evidence>
<dbReference type="PRINTS" id="PR00722">
    <property type="entry name" value="CHYMOTRYPSIN"/>
</dbReference>
<dbReference type="CDD" id="cd00190">
    <property type="entry name" value="Tryp_SPc"/>
    <property type="match status" value="1"/>
</dbReference>
<dbReference type="InterPro" id="IPR050430">
    <property type="entry name" value="Peptidase_S1"/>
</dbReference>
<evidence type="ECO:0000256" key="6">
    <source>
        <dbReference type="ARBA" id="ARBA00023157"/>
    </source>
</evidence>
<evidence type="ECO:0000313" key="10">
    <source>
        <dbReference type="EMBL" id="KAJ3659627.1"/>
    </source>
</evidence>
<keyword evidence="4 7" id="KW-0378">Hydrolase</keyword>
<dbReference type="GO" id="GO:0004252">
    <property type="term" value="F:serine-type endopeptidase activity"/>
    <property type="evidence" value="ECO:0007669"/>
    <property type="project" value="InterPro"/>
</dbReference>
<accession>A0AA38ILS6</accession>
<dbReference type="FunFam" id="2.40.10.10:FF:000036">
    <property type="entry name" value="Trypsin beta"/>
    <property type="match status" value="1"/>
</dbReference>
<reference evidence="10" key="1">
    <citation type="journal article" date="2023" name="G3 (Bethesda)">
        <title>Whole genome assemblies of Zophobas morio and Tenebrio molitor.</title>
        <authorList>
            <person name="Kaur S."/>
            <person name="Stinson S.A."/>
            <person name="diCenzo G.C."/>
        </authorList>
    </citation>
    <scope>NUCLEOTIDE SEQUENCE</scope>
    <source>
        <strain evidence="10">QUZm001</strain>
    </source>
</reference>
<evidence type="ECO:0000259" key="9">
    <source>
        <dbReference type="PROSITE" id="PS50240"/>
    </source>
</evidence>
<dbReference type="InterPro" id="IPR001314">
    <property type="entry name" value="Peptidase_S1A"/>
</dbReference>
<dbReference type="PROSITE" id="PS50240">
    <property type="entry name" value="TRYPSIN_DOM"/>
    <property type="match status" value="1"/>
</dbReference>
<dbReference type="PROSITE" id="PS00135">
    <property type="entry name" value="TRYPSIN_SER"/>
    <property type="match status" value="1"/>
</dbReference>
<feature type="signal peptide" evidence="8">
    <location>
        <begin position="1"/>
        <end position="21"/>
    </location>
</feature>
<keyword evidence="11" id="KW-1185">Reference proteome</keyword>
<dbReference type="GO" id="GO:0005576">
    <property type="term" value="C:extracellular region"/>
    <property type="evidence" value="ECO:0007669"/>
    <property type="project" value="UniProtKB-SubCell"/>
</dbReference>
<evidence type="ECO:0000256" key="8">
    <source>
        <dbReference type="SAM" id="SignalP"/>
    </source>
</evidence>
<proteinExistence type="inferred from homology"/>
<dbReference type="InterPro" id="IPR043504">
    <property type="entry name" value="Peptidase_S1_PA_chymotrypsin"/>
</dbReference>
<dbReference type="InterPro" id="IPR001254">
    <property type="entry name" value="Trypsin_dom"/>
</dbReference>
<sequence>MKSVMLVVLFVTFLFVYPCYAGTKGAFGNSVHTVESSYINITEVPWQVSLEYYNSHICGGALISLEWVVTAAHCTDGMSAKSLLIRAGTSTPGSGGQTSNVSGIYIHPSYNGNTIDYDISILRLLTILTEDSFVASVKLPSSGTSWPSGTSGLVTAWSSLPTYLVAITVKIISQTECSTAYNAVSIITDHMLCATASNGEADVCRGDSGGPMVVDGILAGIVSWGFGCERGYPDVYTNVSTVRTYIQEVTNL</sequence>
<dbReference type="SMART" id="SM00020">
    <property type="entry name" value="Tryp_SPc"/>
    <property type="match status" value="1"/>
</dbReference>
<dbReference type="PANTHER" id="PTHR24276:SF91">
    <property type="entry name" value="AT26814P-RELATED"/>
    <property type="match status" value="1"/>
</dbReference>
<evidence type="ECO:0000313" key="11">
    <source>
        <dbReference type="Proteomes" id="UP001168821"/>
    </source>
</evidence>
<evidence type="ECO:0000256" key="4">
    <source>
        <dbReference type="ARBA" id="ARBA00022801"/>
    </source>
</evidence>
<keyword evidence="5 7" id="KW-0720">Serine protease</keyword>
<evidence type="ECO:0000256" key="5">
    <source>
        <dbReference type="ARBA" id="ARBA00022825"/>
    </source>
</evidence>
<organism evidence="10 11">
    <name type="scientific">Zophobas morio</name>
    <dbReference type="NCBI Taxonomy" id="2755281"/>
    <lineage>
        <taxon>Eukaryota</taxon>
        <taxon>Metazoa</taxon>
        <taxon>Ecdysozoa</taxon>
        <taxon>Arthropoda</taxon>
        <taxon>Hexapoda</taxon>
        <taxon>Insecta</taxon>
        <taxon>Pterygota</taxon>
        <taxon>Neoptera</taxon>
        <taxon>Endopterygota</taxon>
        <taxon>Coleoptera</taxon>
        <taxon>Polyphaga</taxon>
        <taxon>Cucujiformia</taxon>
        <taxon>Tenebrionidae</taxon>
        <taxon>Zophobas</taxon>
    </lineage>
</organism>
<dbReference type="Pfam" id="PF00089">
    <property type="entry name" value="Trypsin"/>
    <property type="match status" value="1"/>
</dbReference>
<gene>
    <name evidence="10" type="ORF">Zmor_011306</name>
</gene>
<protein>
    <recommendedName>
        <fullName evidence="9">Peptidase S1 domain-containing protein</fullName>
    </recommendedName>
</protein>
<keyword evidence="6" id="KW-1015">Disulfide bond</keyword>
<dbReference type="Proteomes" id="UP001168821">
    <property type="component" value="Unassembled WGS sequence"/>
</dbReference>
<feature type="chain" id="PRO_5041308019" description="Peptidase S1 domain-containing protein" evidence="8">
    <location>
        <begin position="22"/>
        <end position="252"/>
    </location>
</feature>
<evidence type="ECO:0000256" key="7">
    <source>
        <dbReference type="RuleBase" id="RU363034"/>
    </source>
</evidence>
<dbReference type="GO" id="GO:0006508">
    <property type="term" value="P:proteolysis"/>
    <property type="evidence" value="ECO:0007669"/>
    <property type="project" value="UniProtKB-KW"/>
</dbReference>
<comment type="subcellular location">
    <subcellularLocation>
        <location evidence="1">Secreted</location>
        <location evidence="1">Extracellular space</location>
    </subcellularLocation>
</comment>
<dbReference type="Gene3D" id="2.40.10.10">
    <property type="entry name" value="Trypsin-like serine proteases"/>
    <property type="match status" value="1"/>
</dbReference>
<dbReference type="FunFam" id="2.40.10.10:FF:000068">
    <property type="entry name" value="transmembrane protease serine 2"/>
    <property type="match status" value="1"/>
</dbReference>
<dbReference type="EMBL" id="JALNTZ010000003">
    <property type="protein sequence ID" value="KAJ3659627.1"/>
    <property type="molecule type" value="Genomic_DNA"/>
</dbReference>
<dbReference type="InterPro" id="IPR009003">
    <property type="entry name" value="Peptidase_S1_PA"/>
</dbReference>
<dbReference type="InterPro" id="IPR033116">
    <property type="entry name" value="TRYPSIN_SER"/>
</dbReference>
<dbReference type="PROSITE" id="PS00134">
    <property type="entry name" value="TRYPSIN_HIS"/>
    <property type="match status" value="1"/>
</dbReference>
<dbReference type="AlphaFoldDB" id="A0AA38ILS6"/>
<name>A0AA38ILS6_9CUCU</name>